<organism evidence="2 3">
    <name type="scientific">Diatraea saccharalis</name>
    <name type="common">sugarcane borer</name>
    <dbReference type="NCBI Taxonomy" id="40085"/>
    <lineage>
        <taxon>Eukaryota</taxon>
        <taxon>Metazoa</taxon>
        <taxon>Ecdysozoa</taxon>
        <taxon>Arthropoda</taxon>
        <taxon>Hexapoda</taxon>
        <taxon>Insecta</taxon>
        <taxon>Pterygota</taxon>
        <taxon>Neoptera</taxon>
        <taxon>Endopterygota</taxon>
        <taxon>Lepidoptera</taxon>
        <taxon>Glossata</taxon>
        <taxon>Ditrysia</taxon>
        <taxon>Pyraloidea</taxon>
        <taxon>Crambidae</taxon>
        <taxon>Crambinae</taxon>
        <taxon>Diatraea</taxon>
    </lineage>
</organism>
<reference evidence="2" key="2">
    <citation type="submission" date="2022-10" db="EMBL/GenBank/DDBJ databases">
        <authorList>
            <consortium name="ENA_rothamsted_submissions"/>
            <consortium name="culmorum"/>
            <person name="King R."/>
        </authorList>
    </citation>
    <scope>NUCLEOTIDE SEQUENCE</scope>
</reference>
<dbReference type="PROSITE" id="PS51757">
    <property type="entry name" value="TH1"/>
    <property type="match status" value="1"/>
</dbReference>
<dbReference type="Pfam" id="PF06017">
    <property type="entry name" value="Myosin_TH1"/>
    <property type="match status" value="1"/>
</dbReference>
<dbReference type="OrthoDB" id="10055605at2759"/>
<keyword evidence="3" id="KW-1185">Reference proteome</keyword>
<dbReference type="Proteomes" id="UP001153714">
    <property type="component" value="Chromosome 17"/>
</dbReference>
<protein>
    <recommendedName>
        <fullName evidence="1">TH1 domain-containing protein</fullName>
    </recommendedName>
</protein>
<accession>A0A9N9WDJ2</accession>
<dbReference type="InterPro" id="IPR010926">
    <property type="entry name" value="Myosin_TH1"/>
</dbReference>
<evidence type="ECO:0000313" key="3">
    <source>
        <dbReference type="Proteomes" id="UP001153714"/>
    </source>
</evidence>
<evidence type="ECO:0000259" key="1">
    <source>
        <dbReference type="PROSITE" id="PS51757"/>
    </source>
</evidence>
<dbReference type="GO" id="GO:0016459">
    <property type="term" value="C:myosin complex"/>
    <property type="evidence" value="ECO:0007669"/>
    <property type="project" value="InterPro"/>
</dbReference>
<dbReference type="AlphaFoldDB" id="A0A9N9WDJ2"/>
<name>A0A9N9WDJ2_9NEOP</name>
<dbReference type="EMBL" id="OU893348">
    <property type="protein sequence ID" value="CAG9787531.1"/>
    <property type="molecule type" value="Genomic_DNA"/>
</dbReference>
<sequence length="234" mass="25689">MGRNAAAEGPSGAAEAAARAVWRWWCTAARRRYLARLWARLPARHMSPACAAWPPCPHPRLLARADALLRRLHHRWRCRLYRARVDQVARNRMREKVTASVLFKERKASYGRSVAHPFVGDYVRLRASLAWRRGAGAGGAGDAYVVFADVAGRVGGGGGGGGGGARPVLCVVSTGALLLLEPRSLRTKRRVPAAHVYRLSLSPYADDLLAVHVRAVRIHFVTTFLMDPSRTSIL</sequence>
<dbReference type="GO" id="GO:0003774">
    <property type="term" value="F:cytoskeletal motor activity"/>
    <property type="evidence" value="ECO:0007669"/>
    <property type="project" value="InterPro"/>
</dbReference>
<evidence type="ECO:0000313" key="2">
    <source>
        <dbReference type="EMBL" id="CAG9787531.1"/>
    </source>
</evidence>
<gene>
    <name evidence="2" type="ORF">DIATSA_LOCUS5404</name>
</gene>
<reference evidence="2" key="1">
    <citation type="submission" date="2021-12" db="EMBL/GenBank/DDBJ databases">
        <authorList>
            <person name="King R."/>
        </authorList>
    </citation>
    <scope>NUCLEOTIDE SEQUENCE</scope>
</reference>
<proteinExistence type="predicted"/>
<feature type="domain" description="TH1" evidence="1">
    <location>
        <begin position="107"/>
        <end position="234"/>
    </location>
</feature>